<dbReference type="InParanoid" id="C3ZTT9"/>
<dbReference type="FunFam" id="1.10.533.10:FF:000087">
    <property type="entry name" value="Uncharacterized protein"/>
    <property type="match status" value="1"/>
</dbReference>
<dbReference type="eggNOG" id="KOG0505">
    <property type="taxonomic scope" value="Eukaryota"/>
</dbReference>
<dbReference type="InterPro" id="IPR026173">
    <property type="entry name" value="SPAG17"/>
</dbReference>
<feature type="region of interest" description="Disordered" evidence="4">
    <location>
        <begin position="2201"/>
        <end position="2240"/>
    </location>
</feature>
<dbReference type="PROSITE" id="PS50088">
    <property type="entry name" value="ANK_REPEAT"/>
    <property type="match status" value="2"/>
</dbReference>
<dbReference type="Pfam" id="PF13637">
    <property type="entry name" value="Ank_4"/>
    <property type="match status" value="1"/>
</dbReference>
<dbReference type="GO" id="GO:0042981">
    <property type="term" value="P:regulation of apoptotic process"/>
    <property type="evidence" value="ECO:0007669"/>
    <property type="project" value="InterPro"/>
</dbReference>
<dbReference type="SMART" id="SM00248">
    <property type="entry name" value="ANK"/>
    <property type="match status" value="3"/>
</dbReference>
<dbReference type="Pfam" id="PF23598">
    <property type="entry name" value="LRR_14"/>
    <property type="match status" value="1"/>
</dbReference>
<evidence type="ECO:0000259" key="5">
    <source>
        <dbReference type="PROSITE" id="PS50017"/>
    </source>
</evidence>
<feature type="region of interest" description="Disordered" evidence="4">
    <location>
        <begin position="20"/>
        <end position="39"/>
    </location>
</feature>
<feature type="region of interest" description="Disordered" evidence="4">
    <location>
        <begin position="1158"/>
        <end position="1203"/>
    </location>
</feature>
<feature type="domain" description="Death" evidence="5">
    <location>
        <begin position="2252"/>
        <end position="2326"/>
    </location>
</feature>
<dbReference type="InterPro" id="IPR057191">
    <property type="entry name" value="DUF7869"/>
</dbReference>
<dbReference type="CDD" id="cd01670">
    <property type="entry name" value="Death"/>
    <property type="match status" value="2"/>
</dbReference>
<dbReference type="SUPFAM" id="SSF52058">
    <property type="entry name" value="L domain-like"/>
    <property type="match status" value="1"/>
</dbReference>
<feature type="compositionally biased region" description="Polar residues" evidence="4">
    <location>
        <begin position="1290"/>
        <end position="1300"/>
    </location>
</feature>
<dbReference type="InterPro" id="IPR000488">
    <property type="entry name" value="Death_dom"/>
</dbReference>
<feature type="compositionally biased region" description="Basic and acidic residues" evidence="4">
    <location>
        <begin position="2045"/>
        <end position="2060"/>
    </location>
</feature>
<evidence type="ECO:0000259" key="6">
    <source>
        <dbReference type="PROSITE" id="PS50209"/>
    </source>
</evidence>
<dbReference type="PANTHER" id="PTHR21963:SF1">
    <property type="entry name" value="SPERM-ASSOCIATED ANTIGEN 17"/>
    <property type="match status" value="1"/>
</dbReference>
<dbReference type="EMBL" id="GG666679">
    <property type="protein sequence ID" value="EEN44087.1"/>
    <property type="molecule type" value="Genomic_DNA"/>
</dbReference>
<feature type="compositionally biased region" description="Polar residues" evidence="4">
    <location>
        <begin position="1265"/>
        <end position="1283"/>
    </location>
</feature>
<feature type="compositionally biased region" description="Low complexity" evidence="4">
    <location>
        <begin position="698"/>
        <end position="707"/>
    </location>
</feature>
<dbReference type="FunFam" id="1.10.533.10:FF:000204">
    <property type="entry name" value="Uncharacterized protein"/>
    <property type="match status" value="1"/>
</dbReference>
<dbReference type="InterPro" id="IPR006621">
    <property type="entry name" value="Nose-resist-to-fluoxetine_N"/>
</dbReference>
<dbReference type="Pfam" id="PF13855">
    <property type="entry name" value="LRR_8"/>
    <property type="match status" value="1"/>
</dbReference>
<dbReference type="PROSITE" id="PS50297">
    <property type="entry name" value="ANK_REP_REGION"/>
    <property type="match status" value="2"/>
</dbReference>
<name>C3ZTT9_BRAFL</name>
<dbReference type="InterPro" id="IPR002110">
    <property type="entry name" value="Ankyrin_rpt"/>
</dbReference>
<evidence type="ECO:0000256" key="4">
    <source>
        <dbReference type="SAM" id="MobiDB-lite"/>
    </source>
</evidence>
<dbReference type="InterPro" id="IPR032675">
    <property type="entry name" value="LRR_dom_sf"/>
</dbReference>
<feature type="region of interest" description="Disordered" evidence="4">
    <location>
        <begin position="637"/>
        <end position="712"/>
    </location>
</feature>
<dbReference type="Gene3D" id="1.25.40.20">
    <property type="entry name" value="Ankyrin repeat-containing domain"/>
    <property type="match status" value="1"/>
</dbReference>
<dbReference type="SUPFAM" id="SSF47986">
    <property type="entry name" value="DEATH domain"/>
    <property type="match status" value="3"/>
</dbReference>
<feature type="compositionally biased region" description="Basic and acidic residues" evidence="4">
    <location>
        <begin position="1173"/>
        <end position="1199"/>
    </location>
</feature>
<accession>C3ZTT9</accession>
<gene>
    <name evidence="7" type="ORF">BRAFLDRAFT_123340</name>
</gene>
<feature type="repeat" description="ANK" evidence="3">
    <location>
        <begin position="1577"/>
        <end position="1609"/>
    </location>
</feature>
<feature type="domain" description="Death" evidence="5">
    <location>
        <begin position="1980"/>
        <end position="2046"/>
    </location>
</feature>
<evidence type="ECO:0000313" key="7">
    <source>
        <dbReference type="EMBL" id="EEN44087.1"/>
    </source>
</evidence>
<dbReference type="InterPro" id="IPR011029">
    <property type="entry name" value="DEATH-like_dom_sf"/>
</dbReference>
<feature type="compositionally biased region" description="Polar residues" evidence="4">
    <location>
        <begin position="1238"/>
        <end position="1257"/>
    </location>
</feature>
<dbReference type="SMART" id="SM00703">
    <property type="entry name" value="NRF"/>
    <property type="match status" value="1"/>
</dbReference>
<dbReference type="SMART" id="SM00369">
    <property type="entry name" value="LRR_TYP"/>
    <property type="match status" value="8"/>
</dbReference>
<dbReference type="SUPFAM" id="SSF48403">
    <property type="entry name" value="Ankyrin repeat"/>
    <property type="match status" value="1"/>
</dbReference>
<dbReference type="PROSITE" id="PS50017">
    <property type="entry name" value="DEATH_DOMAIN"/>
    <property type="match status" value="2"/>
</dbReference>
<dbReference type="InterPro" id="IPR055414">
    <property type="entry name" value="LRR_R13L4/SHOC2-like"/>
</dbReference>
<dbReference type="Pfam" id="PF20146">
    <property type="entry name" value="NRF"/>
    <property type="match status" value="1"/>
</dbReference>
<feature type="domain" description="CARD" evidence="6">
    <location>
        <begin position="2123"/>
        <end position="2206"/>
    </location>
</feature>
<dbReference type="InterPro" id="IPR003591">
    <property type="entry name" value="Leu-rich_rpt_typical-subtyp"/>
</dbReference>
<proteinExistence type="predicted"/>
<dbReference type="FunFam" id="3.80.10.10:FF:001668">
    <property type="entry name" value="Cytoplasmic membrane protein"/>
    <property type="match status" value="1"/>
</dbReference>
<evidence type="ECO:0000256" key="2">
    <source>
        <dbReference type="ARBA" id="ARBA00022737"/>
    </source>
</evidence>
<evidence type="ECO:0000256" key="1">
    <source>
        <dbReference type="ARBA" id="ARBA00022614"/>
    </source>
</evidence>
<dbReference type="eggNOG" id="KOG3700">
    <property type="taxonomic scope" value="Eukaryota"/>
</dbReference>
<reference evidence="7" key="1">
    <citation type="journal article" date="2008" name="Nature">
        <title>The amphioxus genome and the evolution of the chordate karyotype.</title>
        <authorList>
            <consortium name="US DOE Joint Genome Institute (JGI-PGF)"/>
            <person name="Putnam N.H."/>
            <person name="Butts T."/>
            <person name="Ferrier D.E.K."/>
            <person name="Furlong R.F."/>
            <person name="Hellsten U."/>
            <person name="Kawashima T."/>
            <person name="Robinson-Rechavi M."/>
            <person name="Shoguchi E."/>
            <person name="Terry A."/>
            <person name="Yu J.-K."/>
            <person name="Benito-Gutierrez E.L."/>
            <person name="Dubchak I."/>
            <person name="Garcia-Fernandez J."/>
            <person name="Gibson-Brown J.J."/>
            <person name="Grigoriev I.V."/>
            <person name="Horton A.C."/>
            <person name="de Jong P.J."/>
            <person name="Jurka J."/>
            <person name="Kapitonov V.V."/>
            <person name="Kohara Y."/>
            <person name="Kuroki Y."/>
            <person name="Lindquist E."/>
            <person name="Lucas S."/>
            <person name="Osoegawa K."/>
            <person name="Pennacchio L.A."/>
            <person name="Salamov A.A."/>
            <person name="Satou Y."/>
            <person name="Sauka-Spengler T."/>
            <person name="Schmutz J."/>
            <person name="Shin-I T."/>
            <person name="Toyoda A."/>
            <person name="Bronner-Fraser M."/>
            <person name="Fujiyama A."/>
            <person name="Holland L.Z."/>
            <person name="Holland P.W.H."/>
            <person name="Satoh N."/>
            <person name="Rokhsar D.S."/>
        </authorList>
    </citation>
    <scope>NUCLEOTIDE SEQUENCE [LARGE SCALE GENOMIC DNA]</scope>
    <source>
        <strain evidence="7">S238N-H82</strain>
        <tissue evidence="7">Testes</tissue>
    </source>
</reference>
<feature type="region of interest" description="Disordered" evidence="4">
    <location>
        <begin position="1230"/>
        <end position="1381"/>
    </location>
</feature>
<dbReference type="CDD" id="cd01671">
    <property type="entry name" value="CARD"/>
    <property type="match status" value="1"/>
</dbReference>
<dbReference type="GO" id="GO:0007165">
    <property type="term" value="P:signal transduction"/>
    <property type="evidence" value="ECO:0007669"/>
    <property type="project" value="InterPro"/>
</dbReference>
<feature type="compositionally biased region" description="Pro residues" evidence="4">
    <location>
        <begin position="1160"/>
        <end position="1169"/>
    </location>
</feature>
<feature type="compositionally biased region" description="Pro residues" evidence="4">
    <location>
        <begin position="662"/>
        <end position="671"/>
    </location>
</feature>
<dbReference type="Pfam" id="PF00531">
    <property type="entry name" value="Death"/>
    <property type="match status" value="2"/>
</dbReference>
<evidence type="ECO:0000256" key="3">
    <source>
        <dbReference type="PROSITE-ProRule" id="PRU00023"/>
    </source>
</evidence>
<feature type="compositionally biased region" description="Basic and acidic residues" evidence="4">
    <location>
        <begin position="2074"/>
        <end position="2088"/>
    </location>
</feature>
<dbReference type="PROSITE" id="PS51450">
    <property type="entry name" value="LRR"/>
    <property type="match status" value="3"/>
</dbReference>
<protein>
    <recommendedName>
        <fullName evidence="8">Death domain-containing protein</fullName>
    </recommendedName>
</protein>
<sequence length="2524" mass="281702">MASTSHDRLYDHTIDYSSPIKEYMNPETDDFSSSSEEDDEREASFESVHGFYSILGDEIIDVTGRVWDPAAWLSSQASDRKIKKHTRMGKQKKKALDPVSVGVAMATDCKCGKRCLQKVEREAVEECRKLFWTMNRNKQSEFMRMSFMSADQTKEPNQKFSFNACGRSMCAVAWRIIYHISNGRYYRHLESYKKGWEMVTDLRQGNKYATKRWIEARVWLETTAARIGDRMPDRDKIHLPPCLTRQDVWQLYTEENSSRRPLGHTQFYKMWDTDLSNIKIPDVTDNFAKCTTCVRLKEHIMKTKSKKKREEFKLARKEHLLKQKNERAKYYKHIKKAQEKPQRYTSIILDGMDQKKTAIPHYPEKTKDDGQNQLGTHVTGAIVHGQHKAYAALDLNNIPHDANLTITVLMKILQDVAKVKLSFLMVGHTHEDVDQFFSRISTTLQKSEATTLPELQALIESSYTPQPEAFEVSHVGDYKEWLSDELETISGHSVPHCFKFILEQDTNQSTILYKDYSTDRQWKKTTGTTAILLRASPTQPLQFVTPGPIKRLEEVKDSVTKAREMARLTAGQHSWWLDLFTNLEEYVPPKERANPLSGFQPFVIPEDEEEEDEEAEARREALARLLARENRQSEVLFADGTISENPGAGPIGPYGSRSNSPSRPPQSPTQEPPEDGKETPSKKKAAKGGRKSITTLQEPEPVVVAPPVDEKANQWVTTSPSGERVATKGDGTPFDVKAALLCQASDPESGAVVVTREDKVISVHRPDDSVVVEHRDGTRITTFYKDVIRAVPVDENETGESPRMETARVKHTKVECVGYATLLFNSLDGSCMTVFGNGTSLMTNLNGTYQLYHGDGGRLDMDADGTTVYAPRPDNDLGRGGEEEMALGSYVMRHNTEMCCEMVDLQGNVFQVLHCFILLRYYTVLYCSGIIQYGEHCPRFFIIHANGSGTELLRPKDVAEYLSMAARDPTCALIQDPLPEYPGVTGITVLKPHTSGISQSWLKKLDEEVIMPKGLKSRDLKTMSVSAEKTPGPSFGTNVGKGLSVGSVMSSPRPVPVLHCPDTLEIRQLVQYKPVSKDLRKRLQLGLKAYAEHVLEREQTSAALMVQDPRTEEEKIHAADLASQTIFGQAQETEYHESADKKVTVMEGDVTTAYEKAVEVPPPEPPPTPRNKRTQDDWDRDRRELAEEQEGRNALKNKDVPPYFESEMGKHFLMSQAPDMDALTRELAHDPRRDGSQVIRSNPDSPISVGESPQGSSGHLVRVQETFSTTPPGENTPVTTEDSPSLGLRVTSTTPSLRPTNPTPAHASGTGTPTPLRPKNPTPHAAGVTLPTRPGNPTPTQDSNSQGSVPSETPSASLSLRPTTIPEHPEPSPGGKEILENSGQFTSRSNQVASSDGELVTTRSLLLDVNNQPRKDTVRLPRALDGGKPGSLPNQKFSLVEEPVRRKVQTSSVAGASHKGVRQMGALRGLMAVPDDVDFGVLREGNTYVYTVQLKNVGVDSCRFKVKQPPPSTGLRVLYNPGPIAAGMKADLSLEIYAIAVGAEVVDTSHRAANDGQTRTVQALLAAGADIDARDNDGWTPLHHAAYNGHHECVRALLRAGASTVIKGNIGGNMKTAEELAETKDVLKVFQLFKSIVMLQSNLFLTCLALQPKVVDDLLTVDLHGKGLTSVPAEVFDKRDIERLVLSNNRLTSIPEEIGQLKKLRELKLDRNLLTQLPQAITILPNVQIIQLSDNKLETLPDGISRLQLHELDLDNNRFKKIPEEVCSLLQLKTFSVASNPLKGLPDKISQLTGVRNMSIGRCQFKEFPRQVLQLEGLQKLYIGTWTVGGKPLPVPEEIGRLKNLQVLDLQHNLQHSGLKSLPDGVGELVKLKDLNISANRFTSVPDSSMNLSSIEKLNMSGNRISRLPLTLSRLTKLKKMDISGNPLTYPPPDVCTEGTTAILDFLRRKLKQKEDEKELRKRLHSFSQVVTETREVEDLGVALQLTADEMTSIIQGSKNRNPSYQAYNVLLKWIEKDQEASMDKLQQELSDFGMDTLAEKVNRIKAKPKLDERTTDKSGGKAAKRPATGRSSLELHQDEQQTKKKIRQEPVRIHDHSETQETISTRVAEQKLSGQVGFSCEDLIKDNYELLSKRLQVEKLIPQFIQKRQLDFTDKQVIMSKVTTQSRDEALLNLLIVKGKCTPEMFVEILTRGDHRHIVDQLKRTSTQDEPTEGGKKKTKRRHGSQLSDNGTPAKRPKQVDVSTYFDKVVDGVSSDWDELARKLNFTENQIKVIAEMRPDQNRRCREMLWTWRSRDGQAATLQALKKALINIKQKHLAERLEVSLAVSQTIWNQGVHDASAQLNVLASVFRSHGLLQKKIADNILGFSTVNWTDVSIPAQPTGNISQQCQKDVAQYEADLFLGKNYALQMLDAGGKPPSGILNGNLFWLGSYSQCVNITRKGFNITFDGKFYLVTLGVPILPGSPLNLILGVCVPSSCSQHDVIQRLDGSIYWRFLVQHGILQVTSAYSQESPPIQSVTIAAM</sequence>
<dbReference type="Pfam" id="PF25273">
    <property type="entry name" value="DUF7869"/>
    <property type="match status" value="1"/>
</dbReference>
<keyword evidence="2" id="KW-0677">Repeat</keyword>
<dbReference type="PANTHER" id="PTHR21963">
    <property type="entry name" value="PF6"/>
    <property type="match status" value="1"/>
</dbReference>
<feature type="repeat" description="ANK" evidence="3">
    <location>
        <begin position="1550"/>
        <end position="1576"/>
    </location>
</feature>
<dbReference type="STRING" id="7739.C3ZTT9"/>
<dbReference type="InterPro" id="IPR001611">
    <property type="entry name" value="Leu-rich_rpt"/>
</dbReference>
<dbReference type="PROSITE" id="PS50209">
    <property type="entry name" value="CARD"/>
    <property type="match status" value="1"/>
</dbReference>
<dbReference type="Gene3D" id="3.80.10.10">
    <property type="entry name" value="Ribonuclease Inhibitor"/>
    <property type="match status" value="3"/>
</dbReference>
<evidence type="ECO:0008006" key="8">
    <source>
        <dbReference type="Google" id="ProtNLM"/>
    </source>
</evidence>
<dbReference type="InterPro" id="IPR036770">
    <property type="entry name" value="Ankyrin_rpt-contain_sf"/>
</dbReference>
<dbReference type="SMART" id="SM00005">
    <property type="entry name" value="DEATH"/>
    <property type="match status" value="2"/>
</dbReference>
<dbReference type="SMART" id="SM00364">
    <property type="entry name" value="LRR_BAC"/>
    <property type="match status" value="7"/>
</dbReference>
<feature type="compositionally biased region" description="Polar residues" evidence="4">
    <location>
        <begin position="1338"/>
        <end position="1362"/>
    </location>
</feature>
<keyword evidence="3" id="KW-0040">ANK repeat</keyword>
<feature type="compositionally biased region" description="Acidic residues" evidence="4">
    <location>
        <begin position="27"/>
        <end position="39"/>
    </location>
</feature>
<dbReference type="Pfam" id="PF14874">
    <property type="entry name" value="PapD-like"/>
    <property type="match status" value="1"/>
</dbReference>
<feature type="region of interest" description="Disordered" evidence="4">
    <location>
        <begin position="2045"/>
        <end position="2088"/>
    </location>
</feature>
<keyword evidence="1" id="KW-0433">Leucine-rich repeat</keyword>
<organism>
    <name type="scientific">Branchiostoma floridae</name>
    <name type="common">Florida lancelet</name>
    <name type="synonym">Amphioxus</name>
    <dbReference type="NCBI Taxonomy" id="7739"/>
    <lineage>
        <taxon>Eukaryota</taxon>
        <taxon>Metazoa</taxon>
        <taxon>Chordata</taxon>
        <taxon>Cephalochordata</taxon>
        <taxon>Leptocardii</taxon>
        <taxon>Amphioxiformes</taxon>
        <taxon>Branchiostomatidae</taxon>
        <taxon>Branchiostoma</taxon>
    </lineage>
</organism>
<dbReference type="eggNOG" id="KOG0619">
    <property type="taxonomic scope" value="Eukaryota"/>
</dbReference>
<dbReference type="InterPro" id="IPR001315">
    <property type="entry name" value="CARD"/>
</dbReference>
<dbReference type="Gene3D" id="1.10.533.10">
    <property type="entry name" value="Death Domain, Fas"/>
    <property type="match status" value="3"/>
</dbReference>